<dbReference type="SMART" id="SM01027">
    <property type="entry name" value="Beta-Casp"/>
    <property type="match status" value="1"/>
</dbReference>
<dbReference type="InterPro" id="IPR036866">
    <property type="entry name" value="RibonucZ/Hydroxyglut_hydro"/>
</dbReference>
<organism evidence="4 5">
    <name type="scientific">Quisquiliibacterium transsilvanicum</name>
    <dbReference type="NCBI Taxonomy" id="1549638"/>
    <lineage>
        <taxon>Bacteria</taxon>
        <taxon>Pseudomonadati</taxon>
        <taxon>Pseudomonadota</taxon>
        <taxon>Betaproteobacteria</taxon>
        <taxon>Burkholderiales</taxon>
        <taxon>Burkholderiaceae</taxon>
        <taxon>Quisquiliibacterium</taxon>
    </lineage>
</organism>
<dbReference type="RefSeq" id="WP_183964815.1">
    <property type="nucleotide sequence ID" value="NZ_BAABEW010000010.1"/>
</dbReference>
<dbReference type="Pfam" id="PF10996">
    <property type="entry name" value="Beta-Casp"/>
    <property type="match status" value="1"/>
</dbReference>
<dbReference type="SMART" id="SM00849">
    <property type="entry name" value="Lactamase_B"/>
    <property type="match status" value="1"/>
</dbReference>
<dbReference type="AlphaFoldDB" id="A0A7W8M7G5"/>
<accession>A0A7W8M7G5</accession>
<evidence type="ECO:0000313" key="4">
    <source>
        <dbReference type="EMBL" id="MBB5270971.1"/>
    </source>
</evidence>
<protein>
    <submittedName>
        <fullName evidence="4">Metallo-beta-lactamase family protein</fullName>
    </submittedName>
</protein>
<dbReference type="Proteomes" id="UP000532440">
    <property type="component" value="Unassembled WGS sequence"/>
</dbReference>
<proteinExistence type="predicted"/>
<dbReference type="EMBL" id="JACHGB010000002">
    <property type="protein sequence ID" value="MBB5270971.1"/>
    <property type="molecule type" value="Genomic_DNA"/>
</dbReference>
<dbReference type="InterPro" id="IPR011108">
    <property type="entry name" value="RMMBL"/>
</dbReference>
<sequence>MKLTFAGAAGTVTGSRYLLDTGERRILLDCGLFQGYKQLRLRNWARFPVSPRRIDSVVLSHAHLDHSGYLPALVRDGFRGPIYATEATRELCQILLRDSAHLQEDEARFANKHGFAKHAPAEPLYTMADAERALRLFKVVDFDREFDLGEELECSLHPAGHLLGAAYVKLRRRRHSLVFSGDIGRPNDTIMRAPAALEGADTLILESTYGDRKHAEDDGEETIGRVIRETAARGGTVLIPSFAVGRAQTVMLAISRLKQRGEIPDLPVFLDSPMATDATALYRKFRTLHRLTVAECRAMCSVARIVNGVEESKSLAQLRVPAVIIAASGMATGGRVLHHLKNIAPDPRNHVLFVGYQAGGTRGAHLVGGAREVKIHGAWHEVRADVSQVDSYSAHADADELMDWLRGMRKAPSQVYLCHGEPEAADTLRQRIEEQLGWPARVPEHLESVEIAL</sequence>
<dbReference type="InterPro" id="IPR001279">
    <property type="entry name" value="Metallo-B-lactamas"/>
</dbReference>
<evidence type="ECO:0000313" key="5">
    <source>
        <dbReference type="Proteomes" id="UP000532440"/>
    </source>
</evidence>
<dbReference type="PANTHER" id="PTHR11203:SF37">
    <property type="entry name" value="INTEGRATOR COMPLEX SUBUNIT 11"/>
    <property type="match status" value="1"/>
</dbReference>
<keyword evidence="1" id="KW-0378">Hydrolase</keyword>
<dbReference type="CDD" id="cd16295">
    <property type="entry name" value="TTHA0252-CPSF-like_MBL-fold"/>
    <property type="match status" value="1"/>
</dbReference>
<reference evidence="4 5" key="1">
    <citation type="submission" date="2020-08" db="EMBL/GenBank/DDBJ databases">
        <title>Genomic Encyclopedia of Type Strains, Phase IV (KMG-IV): sequencing the most valuable type-strain genomes for metagenomic binning, comparative biology and taxonomic classification.</title>
        <authorList>
            <person name="Goeker M."/>
        </authorList>
    </citation>
    <scope>NUCLEOTIDE SEQUENCE [LARGE SCALE GENOMIC DNA]</scope>
    <source>
        <strain evidence="4 5">DSM 29781</strain>
    </source>
</reference>
<dbReference type="InterPro" id="IPR050698">
    <property type="entry name" value="MBL"/>
</dbReference>
<keyword evidence="5" id="KW-1185">Reference proteome</keyword>
<evidence type="ECO:0000259" key="3">
    <source>
        <dbReference type="SMART" id="SM01027"/>
    </source>
</evidence>
<dbReference type="Gene3D" id="3.60.15.10">
    <property type="entry name" value="Ribonuclease Z/Hydroxyacylglutathione hydrolase-like"/>
    <property type="match status" value="1"/>
</dbReference>
<dbReference type="GO" id="GO:0004521">
    <property type="term" value="F:RNA endonuclease activity"/>
    <property type="evidence" value="ECO:0007669"/>
    <property type="project" value="TreeGrafter"/>
</dbReference>
<evidence type="ECO:0000256" key="1">
    <source>
        <dbReference type="ARBA" id="ARBA00022801"/>
    </source>
</evidence>
<dbReference type="SUPFAM" id="SSF56281">
    <property type="entry name" value="Metallo-hydrolase/oxidoreductase"/>
    <property type="match status" value="1"/>
</dbReference>
<name>A0A7W8M7G5_9BURK</name>
<gene>
    <name evidence="4" type="ORF">HNQ70_000975</name>
</gene>
<feature type="domain" description="Metallo-beta-lactamase" evidence="2">
    <location>
        <begin position="13"/>
        <end position="235"/>
    </location>
</feature>
<comment type="caution">
    <text evidence="4">The sequence shown here is derived from an EMBL/GenBank/DDBJ whole genome shotgun (WGS) entry which is preliminary data.</text>
</comment>
<dbReference type="InterPro" id="IPR022712">
    <property type="entry name" value="Beta_Casp"/>
</dbReference>
<dbReference type="GO" id="GO:0016787">
    <property type="term" value="F:hydrolase activity"/>
    <property type="evidence" value="ECO:0007669"/>
    <property type="project" value="UniProtKB-KW"/>
</dbReference>
<dbReference type="Gene3D" id="3.40.50.10890">
    <property type="match status" value="1"/>
</dbReference>
<feature type="domain" description="Beta-Casp" evidence="3">
    <location>
        <begin position="247"/>
        <end position="366"/>
    </location>
</feature>
<dbReference type="PANTHER" id="PTHR11203">
    <property type="entry name" value="CLEAVAGE AND POLYADENYLATION SPECIFICITY FACTOR FAMILY MEMBER"/>
    <property type="match status" value="1"/>
</dbReference>
<evidence type="ECO:0000259" key="2">
    <source>
        <dbReference type="SMART" id="SM00849"/>
    </source>
</evidence>
<dbReference type="Pfam" id="PF00753">
    <property type="entry name" value="Lactamase_B"/>
    <property type="match status" value="1"/>
</dbReference>
<dbReference type="Pfam" id="PF07521">
    <property type="entry name" value="RMMBL"/>
    <property type="match status" value="1"/>
</dbReference>